<organism evidence="3 4">
    <name type="scientific">Streptomyces polygonati</name>
    <dbReference type="NCBI Taxonomy" id="1617087"/>
    <lineage>
        <taxon>Bacteria</taxon>
        <taxon>Bacillati</taxon>
        <taxon>Actinomycetota</taxon>
        <taxon>Actinomycetes</taxon>
        <taxon>Kitasatosporales</taxon>
        <taxon>Streptomycetaceae</taxon>
        <taxon>Streptomyces</taxon>
    </lineage>
</organism>
<comment type="caution">
    <text evidence="3">The sequence shown here is derived from an EMBL/GenBank/DDBJ whole genome shotgun (WGS) entry which is preliminary data.</text>
</comment>
<evidence type="ECO:0000256" key="1">
    <source>
        <dbReference type="SAM" id="MobiDB-lite"/>
    </source>
</evidence>
<dbReference type="InterPro" id="IPR001107">
    <property type="entry name" value="Band_7"/>
</dbReference>
<reference evidence="4" key="1">
    <citation type="journal article" date="2019" name="Int. J. Syst. Evol. Microbiol.">
        <title>The Global Catalogue of Microorganisms (GCM) 10K type strain sequencing project: providing services to taxonomists for standard genome sequencing and annotation.</title>
        <authorList>
            <consortium name="The Broad Institute Genomics Platform"/>
            <consortium name="The Broad Institute Genome Sequencing Center for Infectious Disease"/>
            <person name="Wu L."/>
            <person name="Ma J."/>
        </authorList>
    </citation>
    <scope>NUCLEOTIDE SEQUENCE [LARGE SCALE GENOMIC DNA]</scope>
    <source>
        <strain evidence="4">CGMCC 4.7237</strain>
    </source>
</reference>
<gene>
    <name evidence="3" type="ORF">ACFO3J_25625</name>
</gene>
<dbReference type="Pfam" id="PF01145">
    <property type="entry name" value="Band_7"/>
    <property type="match status" value="1"/>
</dbReference>
<feature type="domain" description="Band 7" evidence="2">
    <location>
        <begin position="4"/>
        <end position="141"/>
    </location>
</feature>
<evidence type="ECO:0000313" key="4">
    <source>
        <dbReference type="Proteomes" id="UP001595765"/>
    </source>
</evidence>
<feature type="region of interest" description="Disordered" evidence="1">
    <location>
        <begin position="225"/>
        <end position="256"/>
    </location>
</feature>
<name>A0ABV8HSY2_9ACTN</name>
<protein>
    <submittedName>
        <fullName evidence="3">SPFH domain-containing protein</fullName>
    </submittedName>
</protein>
<dbReference type="EMBL" id="JBHSBB010000018">
    <property type="protein sequence ID" value="MFC4034821.1"/>
    <property type="molecule type" value="Genomic_DNA"/>
</dbReference>
<proteinExistence type="predicted"/>
<sequence length="256" mass="27829">MTVTVQGHRLHVEMKQSLQIPERTAPLLVSQFGGEASGIGGLTHDPAPVQRFVERVLGATVASYFSEIAAAASIQDFLSQYAETRTDLASQVRNALLVWGVEAKATTLGEFQPEDPHMNEAMKREYEAEMHNRVLAKQLRAAGIEDDIDAIAVRKETRRAALTLREELAAEIDALGPENAAVIRIVREFARFQVPEVIGGGDMAGVVHALPMSNMREVLGRLRELRSESGGGGRPAVPKRDDALSLRKGEDDGPAD</sequence>
<dbReference type="Proteomes" id="UP001595765">
    <property type="component" value="Unassembled WGS sequence"/>
</dbReference>
<evidence type="ECO:0000313" key="3">
    <source>
        <dbReference type="EMBL" id="MFC4034821.1"/>
    </source>
</evidence>
<keyword evidence="4" id="KW-1185">Reference proteome</keyword>
<accession>A0ABV8HSY2</accession>
<evidence type="ECO:0000259" key="2">
    <source>
        <dbReference type="Pfam" id="PF01145"/>
    </source>
</evidence>
<dbReference type="RefSeq" id="WP_386433771.1">
    <property type="nucleotide sequence ID" value="NZ_JBHSBB010000018.1"/>
</dbReference>
<feature type="compositionally biased region" description="Basic and acidic residues" evidence="1">
    <location>
        <begin position="238"/>
        <end position="256"/>
    </location>
</feature>